<sequence>MGQPERQRSQTNAFRVRGPHHPGSGPHLSSNTARRRSRTDSGRRRGARGALHVARAAWPERDSITYGLLLGYSPHWDVGLTRGR</sequence>
<evidence type="ECO:0000256" key="1">
    <source>
        <dbReference type="SAM" id="MobiDB-lite"/>
    </source>
</evidence>
<gene>
    <name evidence="2" type="ORF">E2562_010022</name>
</gene>
<name>A0A6G1EHW3_9ORYZ</name>
<comment type="caution">
    <text evidence="2">The sequence shown here is derived from an EMBL/GenBank/DDBJ whole genome shotgun (WGS) entry which is preliminary data.</text>
</comment>
<feature type="region of interest" description="Disordered" evidence="1">
    <location>
        <begin position="1"/>
        <end position="51"/>
    </location>
</feature>
<protein>
    <submittedName>
        <fullName evidence="2">Uncharacterized protein</fullName>
    </submittedName>
</protein>
<accession>A0A6G1EHW3</accession>
<reference evidence="2 3" key="1">
    <citation type="submission" date="2019-11" db="EMBL/GenBank/DDBJ databases">
        <title>Whole genome sequence of Oryza granulata.</title>
        <authorList>
            <person name="Li W."/>
        </authorList>
    </citation>
    <scope>NUCLEOTIDE SEQUENCE [LARGE SCALE GENOMIC DNA]</scope>
    <source>
        <strain evidence="3">cv. Menghai</strain>
        <tissue evidence="2">Leaf</tissue>
    </source>
</reference>
<proteinExistence type="predicted"/>
<organism evidence="2 3">
    <name type="scientific">Oryza meyeriana var. granulata</name>
    <dbReference type="NCBI Taxonomy" id="110450"/>
    <lineage>
        <taxon>Eukaryota</taxon>
        <taxon>Viridiplantae</taxon>
        <taxon>Streptophyta</taxon>
        <taxon>Embryophyta</taxon>
        <taxon>Tracheophyta</taxon>
        <taxon>Spermatophyta</taxon>
        <taxon>Magnoliopsida</taxon>
        <taxon>Liliopsida</taxon>
        <taxon>Poales</taxon>
        <taxon>Poaceae</taxon>
        <taxon>BOP clade</taxon>
        <taxon>Oryzoideae</taxon>
        <taxon>Oryzeae</taxon>
        <taxon>Oryzinae</taxon>
        <taxon>Oryza</taxon>
        <taxon>Oryza meyeriana</taxon>
    </lineage>
</organism>
<dbReference type="EMBL" id="SPHZ02000003">
    <property type="protein sequence ID" value="KAF0924327.1"/>
    <property type="molecule type" value="Genomic_DNA"/>
</dbReference>
<evidence type="ECO:0000313" key="3">
    <source>
        <dbReference type="Proteomes" id="UP000479710"/>
    </source>
</evidence>
<keyword evidence="3" id="KW-1185">Reference proteome</keyword>
<dbReference type="Proteomes" id="UP000479710">
    <property type="component" value="Unassembled WGS sequence"/>
</dbReference>
<dbReference type="AlphaFoldDB" id="A0A6G1EHW3"/>
<evidence type="ECO:0000313" key="2">
    <source>
        <dbReference type="EMBL" id="KAF0924327.1"/>
    </source>
</evidence>